<dbReference type="PANTHER" id="PTHR34351:SF2">
    <property type="entry name" value="DUF58 DOMAIN-CONTAINING PROTEIN"/>
    <property type="match status" value="1"/>
</dbReference>
<evidence type="ECO:0000259" key="1">
    <source>
        <dbReference type="Pfam" id="PF01882"/>
    </source>
</evidence>
<name>E0I5T5_9BACL</name>
<evidence type="ECO:0000313" key="3">
    <source>
        <dbReference type="Proteomes" id="UP000005387"/>
    </source>
</evidence>
<dbReference type="Proteomes" id="UP000005387">
    <property type="component" value="Unassembled WGS sequence"/>
</dbReference>
<protein>
    <recommendedName>
        <fullName evidence="1">DUF58 domain-containing protein</fullName>
    </recommendedName>
</protein>
<dbReference type="RefSeq" id="WP_006037022.1">
    <property type="nucleotide sequence ID" value="NZ_AEDD01000002.1"/>
</dbReference>
<dbReference type="InterPro" id="IPR002881">
    <property type="entry name" value="DUF58"/>
</dbReference>
<dbReference type="PANTHER" id="PTHR34351">
    <property type="entry name" value="SLR1927 PROTEIN-RELATED"/>
    <property type="match status" value="1"/>
</dbReference>
<keyword evidence="3" id="KW-1185">Reference proteome</keyword>
<feature type="domain" description="DUF58" evidence="1">
    <location>
        <begin position="187"/>
        <end position="361"/>
    </location>
</feature>
<dbReference type="OrthoDB" id="9789943at2"/>
<proteinExistence type="predicted"/>
<accession>E0I5T5</accession>
<organism evidence="2 3">
    <name type="scientific">Paenibacillus curdlanolyticus YK9</name>
    <dbReference type="NCBI Taxonomy" id="717606"/>
    <lineage>
        <taxon>Bacteria</taxon>
        <taxon>Bacillati</taxon>
        <taxon>Bacillota</taxon>
        <taxon>Bacilli</taxon>
        <taxon>Bacillales</taxon>
        <taxon>Paenibacillaceae</taxon>
        <taxon>Paenibacillus</taxon>
    </lineage>
</organism>
<sequence length="367" mass="41895">MGIYVLLLLSALIVIIQHRVFRAVALKRLSYSRQFDRTYCFEGDEVHMIETIANEKRFPLPWLRVESLLHASLQFGPEQSANLAVSTGQFMQNHRSFFSLLPMRRIRRTHRVKMLQRGAYTLSTVTLTAGDVFGMSATNKQFAFTEKLIVYPIPMLPEQSDWPARGWQGELSVRRWVVEDPFRRIGVRPYRAGDSMRFVNWRATARTGELQVHQLDTTADYQVLIVLNVEDHAQVWRDITDTARIERGIRLAAGIAEQLIHHGMEAGFAANAPMEDAPQTSIYAAPGSGEPHLYVLLERMARLKIERLQPFAEYLHALSELLEPSTDMVIVTAYVDDRLYAAAEQLEAEGHRIVFQLIDEESEVNAS</sequence>
<evidence type="ECO:0000313" key="2">
    <source>
        <dbReference type="EMBL" id="EFM12327.1"/>
    </source>
</evidence>
<dbReference type="Pfam" id="PF01882">
    <property type="entry name" value="DUF58"/>
    <property type="match status" value="1"/>
</dbReference>
<dbReference type="eggNOG" id="COG1721">
    <property type="taxonomic scope" value="Bacteria"/>
</dbReference>
<reference evidence="2 3" key="1">
    <citation type="submission" date="2010-07" db="EMBL/GenBank/DDBJ databases">
        <title>The draft genome of Paenibacillus curdlanolyticus YK9.</title>
        <authorList>
            <consortium name="US DOE Joint Genome Institute (JGI-PGF)"/>
            <person name="Lucas S."/>
            <person name="Copeland A."/>
            <person name="Lapidus A."/>
            <person name="Cheng J.-F."/>
            <person name="Bruce D."/>
            <person name="Goodwin L."/>
            <person name="Pitluck S."/>
            <person name="Land M.L."/>
            <person name="Hauser L."/>
            <person name="Chang Y.-J."/>
            <person name="Jeffries C."/>
            <person name="Anderson I.J."/>
            <person name="Johnson E."/>
            <person name="Loganathan U."/>
            <person name="Mulhopadhyay B."/>
            <person name="Kyrpides N."/>
            <person name="Woyke T.J."/>
        </authorList>
    </citation>
    <scope>NUCLEOTIDE SEQUENCE [LARGE SCALE GENOMIC DNA]</scope>
    <source>
        <strain evidence="2 3">YK9</strain>
    </source>
</reference>
<dbReference type="AlphaFoldDB" id="E0I5T5"/>
<gene>
    <name evidence="2" type="ORF">PaecuDRAFT_1007</name>
</gene>
<dbReference type="EMBL" id="AEDD01000002">
    <property type="protein sequence ID" value="EFM12327.1"/>
    <property type="molecule type" value="Genomic_DNA"/>
</dbReference>
<dbReference type="STRING" id="717606.PaecuDRAFT_1007"/>